<sequence>MKILLTIHHDLNPNAGASGATWKLGQEYQKLGHEVEYYTFDRLPDKLPGLVKSIIFPGFVASQISALVKKQAVDVVDASTGDAWIWAKMRRSSRENSPLLVTRSHGLEHSMHLENLEEARRGNLDLSWKYSLYHGGFRLWEVATSLRYADLVLLLNHRDAEYVVEKLGVNSEQMHIVANGIPEEFLNLPFEPMPEAEDSTIYIAQVGNYIARKGIKYGAAALNAILARYPQLKISFLGTGCSEAEVHADFEPAIRDRIQVIPHYSHEALPNLLRGHHIKLFPTLSEGFSLALTETMACGLAPVTTTTPGAMEIVKNGYNGILVPARHSQAIEQALERLVLDRPYLQQLRRNAYATAQRYSWERIARDNLAFYEETLSQREGLSERYLSKV</sequence>
<protein>
    <submittedName>
        <fullName evidence="3">Glycosyltransferase family 4 protein</fullName>
    </submittedName>
</protein>
<dbReference type="CDD" id="cd03801">
    <property type="entry name" value="GT4_PimA-like"/>
    <property type="match status" value="1"/>
</dbReference>
<keyword evidence="4" id="KW-1185">Reference proteome</keyword>
<dbReference type="EMBL" id="JAMPKK010000075">
    <property type="protein sequence ID" value="MEP0867543.1"/>
    <property type="molecule type" value="Genomic_DNA"/>
</dbReference>
<comment type="caution">
    <text evidence="3">The sequence shown here is derived from an EMBL/GenBank/DDBJ whole genome shotgun (WGS) entry which is preliminary data.</text>
</comment>
<dbReference type="SUPFAM" id="SSF53756">
    <property type="entry name" value="UDP-Glycosyltransferase/glycogen phosphorylase"/>
    <property type="match status" value="1"/>
</dbReference>
<evidence type="ECO:0000313" key="3">
    <source>
        <dbReference type="EMBL" id="MEP0867543.1"/>
    </source>
</evidence>
<proteinExistence type="predicted"/>
<dbReference type="Pfam" id="PF13439">
    <property type="entry name" value="Glyco_transf_4"/>
    <property type="match status" value="1"/>
</dbReference>
<dbReference type="Pfam" id="PF00534">
    <property type="entry name" value="Glycos_transf_1"/>
    <property type="match status" value="1"/>
</dbReference>
<dbReference type="RefSeq" id="WP_190421893.1">
    <property type="nucleotide sequence ID" value="NZ_JAMPKK010000075.1"/>
</dbReference>
<dbReference type="Proteomes" id="UP001442494">
    <property type="component" value="Unassembled WGS sequence"/>
</dbReference>
<feature type="domain" description="Glycosyltransferase subfamily 4-like N-terminal" evidence="2">
    <location>
        <begin position="21"/>
        <end position="184"/>
    </location>
</feature>
<gene>
    <name evidence="3" type="ORF">NDI37_24125</name>
</gene>
<name>A0ABV0JVQ1_9CYAN</name>
<evidence type="ECO:0000259" key="2">
    <source>
        <dbReference type="Pfam" id="PF13439"/>
    </source>
</evidence>
<evidence type="ECO:0000259" key="1">
    <source>
        <dbReference type="Pfam" id="PF00534"/>
    </source>
</evidence>
<reference evidence="3 4" key="1">
    <citation type="submission" date="2022-04" db="EMBL/GenBank/DDBJ databases">
        <title>Positive selection, recombination, and allopatry shape intraspecific diversity of widespread and dominant cyanobacteria.</title>
        <authorList>
            <person name="Wei J."/>
            <person name="Shu W."/>
            <person name="Hu C."/>
        </authorList>
    </citation>
    <scope>NUCLEOTIDE SEQUENCE [LARGE SCALE GENOMIC DNA]</scope>
    <source>
        <strain evidence="3 4">GB2-A5</strain>
    </source>
</reference>
<feature type="domain" description="Glycosyl transferase family 1" evidence="1">
    <location>
        <begin position="198"/>
        <end position="354"/>
    </location>
</feature>
<organism evidence="3 4">
    <name type="scientific">Funiculus sociatus GB2-A5</name>
    <dbReference type="NCBI Taxonomy" id="2933946"/>
    <lineage>
        <taxon>Bacteria</taxon>
        <taxon>Bacillati</taxon>
        <taxon>Cyanobacteriota</taxon>
        <taxon>Cyanophyceae</taxon>
        <taxon>Coleofasciculales</taxon>
        <taxon>Coleofasciculaceae</taxon>
        <taxon>Funiculus</taxon>
    </lineage>
</organism>
<dbReference type="Gene3D" id="3.40.50.2000">
    <property type="entry name" value="Glycogen Phosphorylase B"/>
    <property type="match status" value="2"/>
</dbReference>
<dbReference type="PANTHER" id="PTHR12526">
    <property type="entry name" value="GLYCOSYLTRANSFERASE"/>
    <property type="match status" value="1"/>
</dbReference>
<accession>A0ABV0JVQ1</accession>
<dbReference type="InterPro" id="IPR001296">
    <property type="entry name" value="Glyco_trans_1"/>
</dbReference>
<dbReference type="InterPro" id="IPR028098">
    <property type="entry name" value="Glyco_trans_4-like_N"/>
</dbReference>
<evidence type="ECO:0000313" key="4">
    <source>
        <dbReference type="Proteomes" id="UP001442494"/>
    </source>
</evidence>